<name>A0A0S2KFW1_9GAMM</name>
<dbReference type="Pfam" id="PF00294">
    <property type="entry name" value="PfkB"/>
    <property type="match status" value="1"/>
</dbReference>
<dbReference type="SUPFAM" id="SSF53613">
    <property type="entry name" value="Ribokinase-like"/>
    <property type="match status" value="1"/>
</dbReference>
<dbReference type="RefSeq" id="WP_058022549.1">
    <property type="nucleotide sequence ID" value="NZ_CP013189.1"/>
</dbReference>
<reference evidence="5 6" key="1">
    <citation type="submission" date="2015-11" db="EMBL/GenBank/DDBJ databases">
        <authorList>
            <person name="Zhang Y."/>
            <person name="Guo Z."/>
        </authorList>
    </citation>
    <scope>NUCLEOTIDE SEQUENCE [LARGE SCALE GENOMIC DNA]</scope>
    <source>
        <strain evidence="5 6">KCTC 32221</strain>
    </source>
</reference>
<dbReference type="Proteomes" id="UP000065641">
    <property type="component" value="Chromosome"/>
</dbReference>
<dbReference type="PROSITE" id="PS00584">
    <property type="entry name" value="PFKB_KINASES_2"/>
    <property type="match status" value="1"/>
</dbReference>
<dbReference type="InterPro" id="IPR052700">
    <property type="entry name" value="Carb_kinase_PfkB-like"/>
</dbReference>
<organism evidence="5 6">
    <name type="scientific">Pseudohongiella spirulinae</name>
    <dbReference type="NCBI Taxonomy" id="1249552"/>
    <lineage>
        <taxon>Bacteria</taxon>
        <taxon>Pseudomonadati</taxon>
        <taxon>Pseudomonadota</taxon>
        <taxon>Gammaproteobacteria</taxon>
        <taxon>Pseudomonadales</taxon>
        <taxon>Pseudohongiellaceae</taxon>
        <taxon>Pseudohongiella</taxon>
    </lineage>
</organism>
<dbReference type="AlphaFoldDB" id="A0A0S2KFW1"/>
<dbReference type="Gene3D" id="3.40.1190.20">
    <property type="match status" value="1"/>
</dbReference>
<evidence type="ECO:0000256" key="1">
    <source>
        <dbReference type="ARBA" id="ARBA00010688"/>
    </source>
</evidence>
<gene>
    <name evidence="5" type="ORF">PS2015_2495</name>
</gene>
<dbReference type="STRING" id="1249552.PS2015_2495"/>
<dbReference type="PANTHER" id="PTHR43320:SF3">
    <property type="entry name" value="CARBOHYDRATE KINASE PFKB DOMAIN-CONTAINING PROTEIN"/>
    <property type="match status" value="1"/>
</dbReference>
<comment type="similarity">
    <text evidence="1">Belongs to the carbohydrate kinase PfkB family.</text>
</comment>
<dbReference type="InterPro" id="IPR002173">
    <property type="entry name" value="Carboh/pur_kinase_PfkB_CS"/>
</dbReference>
<evidence type="ECO:0000313" key="6">
    <source>
        <dbReference type="Proteomes" id="UP000065641"/>
    </source>
</evidence>
<evidence type="ECO:0000313" key="5">
    <source>
        <dbReference type="EMBL" id="ALO47129.1"/>
    </source>
</evidence>
<dbReference type="InterPro" id="IPR029056">
    <property type="entry name" value="Ribokinase-like"/>
</dbReference>
<dbReference type="KEGG" id="pspi:PS2015_2495"/>
<proteinExistence type="inferred from homology"/>
<keyword evidence="2" id="KW-0808">Transferase</keyword>
<dbReference type="PANTHER" id="PTHR43320">
    <property type="entry name" value="SUGAR KINASE"/>
    <property type="match status" value="1"/>
</dbReference>
<dbReference type="Gene3D" id="3.30.1110.10">
    <property type="match status" value="1"/>
</dbReference>
<dbReference type="CDD" id="cd01168">
    <property type="entry name" value="adenosine_kinase"/>
    <property type="match status" value="1"/>
</dbReference>
<evidence type="ECO:0000259" key="4">
    <source>
        <dbReference type="Pfam" id="PF00294"/>
    </source>
</evidence>
<dbReference type="EMBL" id="CP013189">
    <property type="protein sequence ID" value="ALO47129.1"/>
    <property type="molecule type" value="Genomic_DNA"/>
</dbReference>
<accession>A0A0S2KFW1</accession>
<protein>
    <submittedName>
        <fullName evidence="5">Sugar kinase ribokinase family</fullName>
    </submittedName>
</protein>
<dbReference type="GO" id="GO:0016301">
    <property type="term" value="F:kinase activity"/>
    <property type="evidence" value="ECO:0007669"/>
    <property type="project" value="UniProtKB-KW"/>
</dbReference>
<sequence>MTRFDVYGIGNALVDKEFEVDDQFFTEAGIEKGFMTLIEADQQQRILDLLTERYSLRKRAGGGSAANTLYALSQFGGTAFYSCKVANDETGDFYVSELGDHNIHTNLGKVRETGMTGRCLVMVTPDAERTMLTHLGISSEVSVDDVREEIVTQSKYVYIEGYLVTSESARAAAVNLKQTAELNNIKTAMTFSDPAMVEYFRDGINEVIGSGVDLLFCNEKEAKIWSGEQDFAMACERLSAVARQFCITRGARGALLYDGSEYIDIAPHSVKAVDTNGAGDMFSGAFLYGITQGMSFRQAGDLASLASATVVTEFGPRLRPEQHGELLKQLS</sequence>
<dbReference type="InterPro" id="IPR011611">
    <property type="entry name" value="PfkB_dom"/>
</dbReference>
<evidence type="ECO:0000256" key="3">
    <source>
        <dbReference type="ARBA" id="ARBA00022777"/>
    </source>
</evidence>
<evidence type="ECO:0000256" key="2">
    <source>
        <dbReference type="ARBA" id="ARBA00022679"/>
    </source>
</evidence>
<feature type="domain" description="Carbohydrate kinase PfkB" evidence="4">
    <location>
        <begin position="60"/>
        <end position="317"/>
    </location>
</feature>
<keyword evidence="6" id="KW-1185">Reference proteome</keyword>
<dbReference type="OrthoDB" id="9813569at2"/>
<keyword evidence="3 5" id="KW-0418">Kinase</keyword>
<dbReference type="PATRIC" id="fig|1249552.3.peg.2511"/>